<dbReference type="GO" id="GO:0006310">
    <property type="term" value="P:DNA recombination"/>
    <property type="evidence" value="ECO:0007669"/>
    <property type="project" value="UniProtKB-KW"/>
</dbReference>
<comment type="caution">
    <text evidence="4">The sequence shown here is derived from an EMBL/GenBank/DDBJ whole genome shotgun (WGS) entry which is preliminary data.</text>
</comment>
<dbReference type="EMBL" id="LWDE02002428">
    <property type="protein sequence ID" value="KAE8237675.1"/>
    <property type="molecule type" value="Genomic_DNA"/>
</dbReference>
<dbReference type="InterPro" id="IPR044068">
    <property type="entry name" value="CB"/>
</dbReference>
<organism evidence="4 5">
    <name type="scientific">Tilletia controversa</name>
    <name type="common">dwarf bunt fungus</name>
    <dbReference type="NCBI Taxonomy" id="13291"/>
    <lineage>
        <taxon>Eukaryota</taxon>
        <taxon>Fungi</taxon>
        <taxon>Dikarya</taxon>
        <taxon>Basidiomycota</taxon>
        <taxon>Ustilaginomycotina</taxon>
        <taxon>Exobasidiomycetes</taxon>
        <taxon>Tilletiales</taxon>
        <taxon>Tilletiaceae</taxon>
        <taxon>Tilletia</taxon>
    </lineage>
</organism>
<dbReference type="PANTHER" id="PTHR34605:SF3">
    <property type="entry name" value="P CELL-TYPE AGGLUTINATION PROTEIN MAP4-LIKE-RELATED"/>
    <property type="match status" value="1"/>
</dbReference>
<name>A0A8X7MIS9_9BASI</name>
<feature type="domain" description="Core-binding (CB)" evidence="3">
    <location>
        <begin position="96"/>
        <end position="181"/>
    </location>
</feature>
<dbReference type="SUPFAM" id="SSF56349">
    <property type="entry name" value="DNA breaking-rejoining enzymes"/>
    <property type="match status" value="1"/>
</dbReference>
<dbReference type="GO" id="GO:0003677">
    <property type="term" value="F:DNA binding"/>
    <property type="evidence" value="ECO:0007669"/>
    <property type="project" value="UniProtKB-KW"/>
</dbReference>
<dbReference type="Gene3D" id="1.10.443.10">
    <property type="entry name" value="Intergrase catalytic core"/>
    <property type="match status" value="1"/>
</dbReference>
<sequence length="426" mass="46583">MSSRPGTYSWLLKETKRVNKSMSSSSVDGFGGSHDVDLLIPSAFPPPLDSTAFPADEDMTRRTLFPNIPPEDRLIKWRPGRSIRNVLTLSSGKELPGTSFLNLAVGRALGSSLKPSTRSNYGYALGTFLRFCFELGLSTIDIFPLSEGLLLAFVSTQAGSKAKGTVSNYFSALSAWHDIWGVEWKRFPLVDRALQGIARLAPDKLPLRPPVRLSDLAAARSMLDIDSNPLDAAVWACALVTFWAACRLGETTCPSQNFFNPARHVTRSAVSAMSLLPDDALALSFHLPWTKTTKRAGMTKVFSSQPDLLDPISALHHHLSFNTTPSTDNSSTSIFAYRVKAGRGWRLVPLSKDKMLDVFGHALARAGLPSLPGHSFRIGAATFYWHHGATVEEIKLLGGWDSDSFKIYLRDPVLGLAPLQQRLGAS</sequence>
<evidence type="ECO:0000313" key="4">
    <source>
        <dbReference type="EMBL" id="KAE8237675.1"/>
    </source>
</evidence>
<dbReference type="PANTHER" id="PTHR34605">
    <property type="entry name" value="PHAGE_INTEGRASE DOMAIN-CONTAINING PROTEIN"/>
    <property type="match status" value="1"/>
</dbReference>
<accession>A0A8X7MIS9</accession>
<dbReference type="GO" id="GO:0015074">
    <property type="term" value="P:DNA integration"/>
    <property type="evidence" value="ECO:0007669"/>
    <property type="project" value="InterPro"/>
</dbReference>
<reference evidence="4" key="1">
    <citation type="submission" date="2016-04" db="EMBL/GenBank/DDBJ databases">
        <authorList>
            <person name="Nguyen H.D."/>
            <person name="Samba Siva P."/>
            <person name="Cullis J."/>
            <person name="Levesque C.A."/>
            <person name="Hambleton S."/>
        </authorList>
    </citation>
    <scope>NUCLEOTIDE SEQUENCE</scope>
    <source>
        <strain evidence="4">DAOMC 236426</strain>
    </source>
</reference>
<dbReference type="AlphaFoldDB" id="A0A8X7MIS9"/>
<keyword evidence="1" id="KW-0238">DNA-binding</keyword>
<dbReference type="InterPro" id="IPR010998">
    <property type="entry name" value="Integrase_recombinase_N"/>
</dbReference>
<reference evidence="4" key="2">
    <citation type="journal article" date="2019" name="IMA Fungus">
        <title>Genome sequencing and comparison of five Tilletia species to identify candidate genes for the detection of regulated species infecting wheat.</title>
        <authorList>
            <person name="Nguyen H.D.T."/>
            <person name="Sultana T."/>
            <person name="Kesanakurti P."/>
            <person name="Hambleton S."/>
        </authorList>
    </citation>
    <scope>NUCLEOTIDE SEQUENCE</scope>
    <source>
        <strain evidence="4">DAOMC 236426</strain>
    </source>
</reference>
<dbReference type="SUPFAM" id="SSF47823">
    <property type="entry name" value="lambda integrase-like, N-terminal domain"/>
    <property type="match status" value="1"/>
</dbReference>
<dbReference type="InterPro" id="IPR011010">
    <property type="entry name" value="DNA_brk_join_enz"/>
</dbReference>
<keyword evidence="5" id="KW-1185">Reference proteome</keyword>
<proteinExistence type="predicted"/>
<protein>
    <recommendedName>
        <fullName evidence="3">Core-binding (CB) domain-containing protein</fullName>
    </recommendedName>
</protein>
<evidence type="ECO:0000256" key="1">
    <source>
        <dbReference type="ARBA" id="ARBA00023125"/>
    </source>
</evidence>
<dbReference type="InterPro" id="IPR013762">
    <property type="entry name" value="Integrase-like_cat_sf"/>
</dbReference>
<gene>
    <name evidence="4" type="ORF">A4X06_0g9157</name>
</gene>
<evidence type="ECO:0000313" key="5">
    <source>
        <dbReference type="Proteomes" id="UP000077684"/>
    </source>
</evidence>
<keyword evidence="2" id="KW-0233">DNA recombination</keyword>
<evidence type="ECO:0000259" key="3">
    <source>
        <dbReference type="PROSITE" id="PS51900"/>
    </source>
</evidence>
<dbReference type="PROSITE" id="PS51900">
    <property type="entry name" value="CB"/>
    <property type="match status" value="1"/>
</dbReference>
<dbReference type="Gene3D" id="1.10.150.130">
    <property type="match status" value="1"/>
</dbReference>
<dbReference type="InterPro" id="IPR052925">
    <property type="entry name" value="Phage_Integrase-like_Recomb"/>
</dbReference>
<evidence type="ECO:0000256" key="2">
    <source>
        <dbReference type="ARBA" id="ARBA00023172"/>
    </source>
</evidence>
<dbReference type="Proteomes" id="UP000077684">
    <property type="component" value="Unassembled WGS sequence"/>
</dbReference>